<dbReference type="SUPFAM" id="SSF52540">
    <property type="entry name" value="P-loop containing nucleoside triphosphate hydrolases"/>
    <property type="match status" value="1"/>
</dbReference>
<accession>A0A1M7MSX0</accession>
<dbReference type="GO" id="GO:0005525">
    <property type="term" value="F:GTP binding"/>
    <property type="evidence" value="ECO:0007669"/>
    <property type="project" value="UniProtKB-KW"/>
</dbReference>
<dbReference type="GO" id="GO:0016301">
    <property type="term" value="F:kinase activity"/>
    <property type="evidence" value="ECO:0007669"/>
    <property type="project" value="UniProtKB-KW"/>
</dbReference>
<gene>
    <name evidence="6" type="ORF">SAMN05660826_02396</name>
</gene>
<dbReference type="InterPro" id="IPR027417">
    <property type="entry name" value="P-loop_NTPase"/>
</dbReference>
<dbReference type="PANTHER" id="PTHR43087:SF1">
    <property type="entry name" value="LAO_AO TRANSPORT SYSTEM ATPASE"/>
    <property type="match status" value="1"/>
</dbReference>
<reference evidence="7" key="1">
    <citation type="submission" date="2016-11" db="EMBL/GenBank/DDBJ databases">
        <authorList>
            <person name="Varghese N."/>
            <person name="Submissions S."/>
        </authorList>
    </citation>
    <scope>NUCLEOTIDE SEQUENCE [LARGE SCALE GENOMIC DNA]</scope>
    <source>
        <strain evidence="7">DSM 18802</strain>
    </source>
</reference>
<protein>
    <submittedName>
        <fullName evidence="6">LAO/AO transport system kinase</fullName>
    </submittedName>
</protein>
<dbReference type="NCBIfam" id="TIGR00750">
    <property type="entry name" value="lao"/>
    <property type="match status" value="1"/>
</dbReference>
<dbReference type="InterPro" id="IPR005129">
    <property type="entry name" value="GTPase_ArgK"/>
</dbReference>
<dbReference type="PANTHER" id="PTHR43087">
    <property type="entry name" value="LYSINE/ARGININE/ORNITHINE TRANSPORT SYSTEM KINASE"/>
    <property type="match status" value="1"/>
</dbReference>
<dbReference type="Proteomes" id="UP000184375">
    <property type="component" value="Unassembled WGS sequence"/>
</dbReference>
<evidence type="ECO:0000313" key="6">
    <source>
        <dbReference type="EMBL" id="SHM94203.1"/>
    </source>
</evidence>
<keyword evidence="5" id="KW-0143">Chaperone</keyword>
<keyword evidence="6" id="KW-0808">Transferase</keyword>
<dbReference type="CDD" id="cd03114">
    <property type="entry name" value="MMAA-like"/>
    <property type="match status" value="1"/>
</dbReference>
<evidence type="ECO:0000256" key="4">
    <source>
        <dbReference type="ARBA" id="ARBA00023134"/>
    </source>
</evidence>
<evidence type="ECO:0000256" key="2">
    <source>
        <dbReference type="ARBA" id="ARBA00022741"/>
    </source>
</evidence>
<dbReference type="AlphaFoldDB" id="A0A1M7MSX0"/>
<dbReference type="Gene3D" id="3.40.50.300">
    <property type="entry name" value="P-loop containing nucleotide triphosphate hydrolases"/>
    <property type="match status" value="1"/>
</dbReference>
<name>A0A1M7MSX0_9FIRM</name>
<evidence type="ECO:0000256" key="3">
    <source>
        <dbReference type="ARBA" id="ARBA00022801"/>
    </source>
</evidence>
<dbReference type="RefSeq" id="WP_073258732.1">
    <property type="nucleotide sequence ID" value="NZ_FRCR01000032.1"/>
</dbReference>
<proteinExistence type="inferred from homology"/>
<evidence type="ECO:0000256" key="5">
    <source>
        <dbReference type="ARBA" id="ARBA00023186"/>
    </source>
</evidence>
<dbReference type="Pfam" id="PF03308">
    <property type="entry name" value="MeaB"/>
    <property type="match status" value="1"/>
</dbReference>
<evidence type="ECO:0000256" key="1">
    <source>
        <dbReference type="ARBA" id="ARBA00009625"/>
    </source>
</evidence>
<keyword evidence="6" id="KW-0418">Kinase</keyword>
<dbReference type="OrthoDB" id="9778292at2"/>
<comment type="similarity">
    <text evidence="1">Belongs to the SIMIBI class G3E GTPase family. ArgK/MeaB subfamily.</text>
</comment>
<keyword evidence="4" id="KW-0342">GTP-binding</keyword>
<dbReference type="EMBL" id="FRCR01000032">
    <property type="protein sequence ID" value="SHM94203.1"/>
    <property type="molecule type" value="Genomic_DNA"/>
</dbReference>
<sequence length="315" mass="34552">MDLVQGILSKDKRAAARLITLIERKDAAAKEAIKELYKYTGNSYVIGITGPPGAGKSSLVNELVKKMRSRGKTVGVIAVDPTSPFTGGALLGDRIRMNDLTLDEGVFIRSMGSRGSLGGIATAAYDAVKVLDAFGMDYIVIETVGVGQTEIDIVKIADTVVLVLVPGLGDDVQAIKAGIMEIADIFAVNKSDKEGADRLVTEIEMMLELSQREFDFRPPIVKTVATTGDGIDLLEAKIDDHIDYMRKSGKLEQKRKEKVKQEFKELVRDHISKLIFKQNADVIELLLEDIVCKRLDPYTALEKLTKKILKEDGEL</sequence>
<organism evidence="6 7">
    <name type="scientific">Caldanaerovirga acetigignens</name>
    <dbReference type="NCBI Taxonomy" id="447595"/>
    <lineage>
        <taxon>Bacteria</taxon>
        <taxon>Bacillati</taxon>
        <taxon>Bacillota</taxon>
        <taxon>Clostridia</taxon>
        <taxon>Thermosediminibacterales</taxon>
        <taxon>Thermosediminibacteraceae</taxon>
        <taxon>Caldanaerovirga</taxon>
    </lineage>
</organism>
<keyword evidence="7" id="KW-1185">Reference proteome</keyword>
<keyword evidence="3" id="KW-0378">Hydrolase</keyword>
<dbReference type="STRING" id="447595.SAMN05660826_02396"/>
<dbReference type="GO" id="GO:0003924">
    <property type="term" value="F:GTPase activity"/>
    <property type="evidence" value="ECO:0007669"/>
    <property type="project" value="InterPro"/>
</dbReference>
<keyword evidence="2" id="KW-0547">Nucleotide-binding</keyword>
<evidence type="ECO:0000313" key="7">
    <source>
        <dbReference type="Proteomes" id="UP000184375"/>
    </source>
</evidence>
<dbReference type="InterPro" id="IPR052040">
    <property type="entry name" value="GTPase/Isobutyryl-CoA_mutase"/>
</dbReference>